<dbReference type="InterPro" id="IPR001763">
    <property type="entry name" value="Rhodanese-like_dom"/>
</dbReference>
<evidence type="ECO:0000313" key="5">
    <source>
        <dbReference type="Proteomes" id="UP000316905"/>
    </source>
</evidence>
<dbReference type="SUPFAM" id="SSF52821">
    <property type="entry name" value="Rhodanese/Cell cycle control phosphatase"/>
    <property type="match status" value="1"/>
</dbReference>
<comment type="caution">
    <text evidence="4">The sequence shown here is derived from an EMBL/GenBank/DDBJ whole genome shotgun (WGS) entry which is preliminary data.</text>
</comment>
<dbReference type="Pfam" id="PF26341">
    <property type="entry name" value="AAA_SelU"/>
    <property type="match status" value="1"/>
</dbReference>
<comment type="subunit">
    <text evidence="2">Monomer.</text>
</comment>
<keyword evidence="1 2" id="KW-0711">Selenium</keyword>
<keyword evidence="2" id="KW-0808">Transferase</keyword>
<name>A0A562Q9U0_9PSED</name>
<dbReference type="InterPro" id="IPR036873">
    <property type="entry name" value="Rhodanese-like_dom_sf"/>
</dbReference>
<organism evidence="4 5">
    <name type="scientific">Pseudomonas duriflava</name>
    <dbReference type="NCBI Taxonomy" id="459528"/>
    <lineage>
        <taxon>Bacteria</taxon>
        <taxon>Pseudomonadati</taxon>
        <taxon>Pseudomonadota</taxon>
        <taxon>Gammaproteobacteria</taxon>
        <taxon>Pseudomonadales</taxon>
        <taxon>Pseudomonadaceae</taxon>
        <taxon>Pseudomonas</taxon>
    </lineage>
</organism>
<feature type="domain" description="Rhodanese" evidence="3">
    <location>
        <begin position="12"/>
        <end position="133"/>
    </location>
</feature>
<reference evidence="4 5" key="1">
    <citation type="journal article" date="2015" name="Stand. Genomic Sci.">
        <title>Genomic Encyclopedia of Bacterial and Archaeal Type Strains, Phase III: the genomes of soil and plant-associated and newly described type strains.</title>
        <authorList>
            <person name="Whitman W.B."/>
            <person name="Woyke T."/>
            <person name="Klenk H.P."/>
            <person name="Zhou Y."/>
            <person name="Lilburn T.G."/>
            <person name="Beck B.J."/>
            <person name="De Vos P."/>
            <person name="Vandamme P."/>
            <person name="Eisen J.A."/>
            <person name="Garrity G."/>
            <person name="Hugenholtz P."/>
            <person name="Kyrpides N.C."/>
        </authorList>
    </citation>
    <scope>NUCLEOTIDE SEQUENCE [LARGE SCALE GENOMIC DNA]</scope>
    <source>
        <strain evidence="4 5">CGMCC 1.6858</strain>
    </source>
</reference>
<dbReference type="InterPro" id="IPR027417">
    <property type="entry name" value="P-loop_NTPase"/>
</dbReference>
<evidence type="ECO:0000256" key="2">
    <source>
        <dbReference type="HAMAP-Rule" id="MF_01622"/>
    </source>
</evidence>
<proteinExistence type="inferred from homology"/>
<dbReference type="Gene3D" id="3.40.250.10">
    <property type="entry name" value="Rhodanese-like domain"/>
    <property type="match status" value="1"/>
</dbReference>
<dbReference type="InterPro" id="IPR058840">
    <property type="entry name" value="AAA_SelU"/>
</dbReference>
<evidence type="ECO:0000256" key="1">
    <source>
        <dbReference type="ARBA" id="ARBA00023266"/>
    </source>
</evidence>
<keyword evidence="5" id="KW-1185">Reference proteome</keyword>
<gene>
    <name evidence="2" type="primary">selU</name>
    <name evidence="4" type="ORF">IQ22_02753</name>
</gene>
<protein>
    <recommendedName>
        <fullName evidence="2">tRNA 2-selenouridine synthase</fullName>
        <ecNumber evidence="2">2.9.1.3</ecNumber>
    </recommendedName>
</protein>
<dbReference type="AlphaFoldDB" id="A0A562Q9U0"/>
<dbReference type="PROSITE" id="PS50206">
    <property type="entry name" value="RHODANESE_3"/>
    <property type="match status" value="1"/>
</dbReference>
<dbReference type="NCBIfam" id="TIGR03167">
    <property type="entry name" value="tRNA_sel_U_synt"/>
    <property type="match status" value="1"/>
</dbReference>
<comment type="catalytic activity">
    <reaction evidence="2">
        <text>5-methylaminomethyl-2-thiouridine(34) in tRNA + selenophosphate + (2E)-geranyl diphosphate + H2O + H(+) = 5-methylaminomethyl-2-selenouridine(34) in tRNA + (2E)-thiogeraniol + phosphate + diphosphate</text>
        <dbReference type="Rhea" id="RHEA:42716"/>
        <dbReference type="Rhea" id="RHEA-COMP:10195"/>
        <dbReference type="Rhea" id="RHEA-COMP:10196"/>
        <dbReference type="ChEBI" id="CHEBI:15377"/>
        <dbReference type="ChEBI" id="CHEBI:15378"/>
        <dbReference type="ChEBI" id="CHEBI:16144"/>
        <dbReference type="ChEBI" id="CHEBI:33019"/>
        <dbReference type="ChEBI" id="CHEBI:43474"/>
        <dbReference type="ChEBI" id="CHEBI:58057"/>
        <dbReference type="ChEBI" id="CHEBI:74455"/>
        <dbReference type="ChEBI" id="CHEBI:82743"/>
        <dbReference type="ChEBI" id="CHEBI:143703"/>
        <dbReference type="EC" id="2.9.1.3"/>
    </reaction>
</comment>
<dbReference type="PANTHER" id="PTHR30401">
    <property type="entry name" value="TRNA 2-SELENOURIDINE SYNTHASE"/>
    <property type="match status" value="1"/>
</dbReference>
<dbReference type="GO" id="GO:0016765">
    <property type="term" value="F:transferase activity, transferring alkyl or aryl (other than methyl) groups"/>
    <property type="evidence" value="ECO:0007669"/>
    <property type="project" value="UniProtKB-UniRule"/>
</dbReference>
<dbReference type="CDD" id="cd01520">
    <property type="entry name" value="RHOD_YbbB"/>
    <property type="match status" value="1"/>
</dbReference>
<dbReference type="SMART" id="SM00450">
    <property type="entry name" value="RHOD"/>
    <property type="match status" value="1"/>
</dbReference>
<comment type="function">
    <text evidence="2">Involved in the post-transcriptional modification of the uridine at the wobble position (U34) of tRNA(Lys), tRNA(Glu) and tRNA(Gln). Catalyzes the conversion of 2-thiouridine (S2U-RNA) to 2-selenouridine (Se2U-RNA). Acts in a two-step process involving geranylation of 2-thiouridine (S2U) to S-geranyl-2-thiouridine (geS2U) and subsequent selenation of the latter derivative to 2-selenouridine (Se2U) in the tRNA chain.</text>
</comment>
<dbReference type="HAMAP" id="MF_01622">
    <property type="entry name" value="tRNA_sel_U_synth"/>
    <property type="match status" value="1"/>
</dbReference>
<comment type="similarity">
    <text evidence="2">Belongs to the SelU family.</text>
</comment>
<dbReference type="GO" id="GO:0002098">
    <property type="term" value="P:tRNA wobble uridine modification"/>
    <property type="evidence" value="ECO:0007669"/>
    <property type="project" value="UniProtKB-UniRule"/>
</dbReference>
<evidence type="ECO:0000259" key="3">
    <source>
        <dbReference type="PROSITE" id="PS50206"/>
    </source>
</evidence>
<feature type="active site" description="S-selanylcysteine intermediate" evidence="2">
    <location>
        <position position="95"/>
    </location>
</feature>
<comment type="catalytic activity">
    <reaction evidence="2">
        <text>5-methylaminomethyl-2-thiouridine(34) in tRNA + (2E)-geranyl diphosphate = 5-methylaminomethyl-S-(2E)-geranyl-thiouridine(34) in tRNA + diphosphate</text>
        <dbReference type="Rhea" id="RHEA:14085"/>
        <dbReference type="Rhea" id="RHEA-COMP:10195"/>
        <dbReference type="Rhea" id="RHEA-COMP:14654"/>
        <dbReference type="ChEBI" id="CHEBI:33019"/>
        <dbReference type="ChEBI" id="CHEBI:58057"/>
        <dbReference type="ChEBI" id="CHEBI:74455"/>
        <dbReference type="ChEBI" id="CHEBI:140632"/>
    </reaction>
</comment>
<sequence>MRDDARDYQALFLSDAPLMDVRAPVEFAKGAFPMASNRPLMNDIERQKVGTCYKQKGQQAALELGHSLVSGRVKEERIAAWADFARANPNGYLYCFRGGLRSQISQQWLRSEAGIAYPRVAGGYKAMRTFLIETLHQALEECRFVVVGGMTGTGKTEVVAQLDDSVDLEKHANHRGSSFGKRATVQPAQIDFENRLSIDLLKRRAAGQSRFVLEDESRLIGRCSLPIELYQAMQHFPLVWLEDSLESRVERILRDYVIDLAAEFECVQRGDQGFLVFANQLRKSLDNIAKRLGGERYQRLAHIMDTALKEQAQTGEVDGHREWIAALLKEYYDPMYVYQRENKAGRILFVGEQQAVVEYLKANR</sequence>
<comment type="catalytic activity">
    <reaction evidence="2">
        <text>5-methylaminomethyl-S-(2E)-geranyl-thiouridine(34) in tRNA + selenophosphate + H(+) = 5-methylaminomethyl-2-(Se-phospho)selenouridine(34) in tRNA + (2E)-thiogeraniol</text>
        <dbReference type="Rhea" id="RHEA:60172"/>
        <dbReference type="Rhea" id="RHEA-COMP:14654"/>
        <dbReference type="Rhea" id="RHEA-COMP:15523"/>
        <dbReference type="ChEBI" id="CHEBI:15378"/>
        <dbReference type="ChEBI" id="CHEBI:16144"/>
        <dbReference type="ChEBI" id="CHEBI:140632"/>
        <dbReference type="ChEBI" id="CHEBI:143702"/>
        <dbReference type="ChEBI" id="CHEBI:143703"/>
    </reaction>
</comment>
<evidence type="ECO:0000313" key="4">
    <source>
        <dbReference type="EMBL" id="TWI53535.1"/>
    </source>
</evidence>
<dbReference type="SUPFAM" id="SSF52540">
    <property type="entry name" value="P-loop containing nucleoside triphosphate hydrolases"/>
    <property type="match status" value="1"/>
</dbReference>
<dbReference type="RefSeq" id="WP_145142732.1">
    <property type="nucleotide sequence ID" value="NZ_VLKY01000008.1"/>
</dbReference>
<dbReference type="GO" id="GO:0043828">
    <property type="term" value="F:tRNA 2-selenouridine synthase activity"/>
    <property type="evidence" value="ECO:0007669"/>
    <property type="project" value="UniProtKB-EC"/>
</dbReference>
<dbReference type="Proteomes" id="UP000316905">
    <property type="component" value="Unassembled WGS sequence"/>
</dbReference>
<accession>A0A562Q9U0</accession>
<dbReference type="EC" id="2.9.1.3" evidence="2"/>
<comment type="catalytic activity">
    <reaction evidence="2">
        <text>5-methylaminomethyl-2-(Se-phospho)selenouridine(34) in tRNA + H2O = 5-methylaminomethyl-2-selenouridine(34) in tRNA + phosphate</text>
        <dbReference type="Rhea" id="RHEA:60176"/>
        <dbReference type="Rhea" id="RHEA-COMP:10196"/>
        <dbReference type="Rhea" id="RHEA-COMP:15523"/>
        <dbReference type="ChEBI" id="CHEBI:15377"/>
        <dbReference type="ChEBI" id="CHEBI:43474"/>
        <dbReference type="ChEBI" id="CHEBI:82743"/>
        <dbReference type="ChEBI" id="CHEBI:143702"/>
    </reaction>
</comment>
<dbReference type="EMBL" id="VLKY01000008">
    <property type="protein sequence ID" value="TWI53535.1"/>
    <property type="molecule type" value="Genomic_DNA"/>
</dbReference>
<dbReference type="NCBIfam" id="NF008750">
    <property type="entry name" value="PRK11784.1-2"/>
    <property type="match status" value="1"/>
</dbReference>
<dbReference type="NCBIfam" id="NF008751">
    <property type="entry name" value="PRK11784.1-3"/>
    <property type="match status" value="1"/>
</dbReference>
<dbReference type="OrthoDB" id="9808735at2"/>
<dbReference type="PANTHER" id="PTHR30401:SF0">
    <property type="entry name" value="TRNA 2-SELENOURIDINE SYNTHASE"/>
    <property type="match status" value="1"/>
</dbReference>
<dbReference type="InterPro" id="IPR017582">
    <property type="entry name" value="SelU"/>
</dbReference>